<sequence>MFHPNQVLAASRIHSSFLSGTRCALLSAKCQSGKTGTFQSLIRQMLEAPTDGISRAYIICGSSETELKRQAVADTLACNAEWQDSIEVIFHQDFKHAELDIQDALIVVDESHMVQTKGQQLHLFLAKHGVFLDGNPTVLKEKNAYLLSVDATPYSEIAARREMETPYAKHVETLEAGNGYYGLAEYERDGRLKPTFTLFKAPERFETLLLDVGPKYVLLRMNRSKANKENEAVLRGICRRLSFPVLLYTGEKTEIAVTRAEQKRFSRGGREIGCLEDAPLVTTVVIVRGRLRAGKVVPKTHIGFVWEGANKSKTDALVQGLVGRMCGYVFGEKKPMLYVPVTALIPDELGQVLCGELPKTATNLRASATTNGKSVFSA</sequence>
<proteinExistence type="predicted"/>
<reference evidence="1" key="1">
    <citation type="journal article" date="2020" name="Nature">
        <title>Giant virus diversity and host interactions through global metagenomics.</title>
        <authorList>
            <person name="Schulz F."/>
            <person name="Roux S."/>
            <person name="Paez-Espino D."/>
            <person name="Jungbluth S."/>
            <person name="Walsh D.A."/>
            <person name="Denef V.J."/>
            <person name="McMahon K.D."/>
            <person name="Konstantinidis K.T."/>
            <person name="Eloe-Fadrosh E.A."/>
            <person name="Kyrpides N.C."/>
            <person name="Woyke T."/>
        </authorList>
    </citation>
    <scope>NUCLEOTIDE SEQUENCE</scope>
    <source>
        <strain evidence="1">GVMAG-M-3300027963-41</strain>
    </source>
</reference>
<dbReference type="SUPFAM" id="SSF52540">
    <property type="entry name" value="P-loop containing nucleoside triphosphate hydrolases"/>
    <property type="match status" value="1"/>
</dbReference>
<evidence type="ECO:0008006" key="2">
    <source>
        <dbReference type="Google" id="ProtNLM"/>
    </source>
</evidence>
<organism evidence="1">
    <name type="scientific">viral metagenome</name>
    <dbReference type="NCBI Taxonomy" id="1070528"/>
    <lineage>
        <taxon>unclassified sequences</taxon>
        <taxon>metagenomes</taxon>
        <taxon>organismal metagenomes</taxon>
    </lineage>
</organism>
<accession>A0A6C0LMY5</accession>
<name>A0A6C0LMY5_9ZZZZ</name>
<protein>
    <recommendedName>
        <fullName evidence="2">Helicase/UvrB N-terminal domain-containing protein</fullName>
    </recommendedName>
</protein>
<dbReference type="InterPro" id="IPR027417">
    <property type="entry name" value="P-loop_NTPase"/>
</dbReference>
<evidence type="ECO:0000313" key="1">
    <source>
        <dbReference type="EMBL" id="QHU31710.1"/>
    </source>
</evidence>
<dbReference type="AlphaFoldDB" id="A0A6C0LMY5"/>
<dbReference type="EMBL" id="MN740532">
    <property type="protein sequence ID" value="QHU31710.1"/>
    <property type="molecule type" value="Genomic_DNA"/>
</dbReference>